<gene>
    <name evidence="2" type="ORF">B7P43_G15850</name>
</gene>
<dbReference type="PANTHER" id="PTHR22742">
    <property type="entry name" value="EXPANSION, ISOFORM A-RELATED"/>
    <property type="match status" value="1"/>
</dbReference>
<organism evidence="2 3">
    <name type="scientific">Cryptotermes secundus</name>
    <dbReference type="NCBI Taxonomy" id="105785"/>
    <lineage>
        <taxon>Eukaryota</taxon>
        <taxon>Metazoa</taxon>
        <taxon>Ecdysozoa</taxon>
        <taxon>Arthropoda</taxon>
        <taxon>Hexapoda</taxon>
        <taxon>Insecta</taxon>
        <taxon>Pterygota</taxon>
        <taxon>Neoptera</taxon>
        <taxon>Polyneoptera</taxon>
        <taxon>Dictyoptera</taxon>
        <taxon>Blattodea</taxon>
        <taxon>Blattoidea</taxon>
        <taxon>Termitoidae</taxon>
        <taxon>Kalotermitidae</taxon>
        <taxon>Cryptotermitinae</taxon>
        <taxon>Cryptotermes</taxon>
    </lineage>
</organism>
<evidence type="ECO:0000256" key="1">
    <source>
        <dbReference type="SAM" id="MobiDB-lite"/>
    </source>
</evidence>
<feature type="region of interest" description="Disordered" evidence="1">
    <location>
        <begin position="43"/>
        <end position="102"/>
    </location>
</feature>
<proteinExistence type="predicted"/>
<dbReference type="STRING" id="105785.A0A2J7Q6L1"/>
<feature type="region of interest" description="Disordered" evidence="1">
    <location>
        <begin position="1"/>
        <end position="30"/>
    </location>
</feature>
<keyword evidence="3" id="KW-1185">Reference proteome</keyword>
<dbReference type="AlphaFoldDB" id="A0A2J7Q6L1"/>
<dbReference type="Proteomes" id="UP000235965">
    <property type="component" value="Unassembled WGS sequence"/>
</dbReference>
<accession>A0A2J7Q6L1</accession>
<feature type="non-terminal residue" evidence="2">
    <location>
        <position position="1"/>
    </location>
</feature>
<feature type="compositionally biased region" description="Basic and acidic residues" evidence="1">
    <location>
        <begin position="1"/>
        <end position="10"/>
    </location>
</feature>
<name>A0A2J7Q6L1_9NEOP</name>
<sequence>AVKRAVDIRNRPRIPIPDEDPYSVAGNGTGMVAAAREQLLQQQQQLLQRRSDKPPKLPPRDNTYPHDIPKPDYDDIEEENRLKPFPSSRGRDKAKDNKKYDDPYYCGLRARVPNFVKTGKSKDTAGRYPASTLSGGAPQPSSMVHQFHQYQAIHHPQQHPVMWHARSFDSGMVKMAVETVAVAEEVVVVVSNSFSSIVSSSSDGSDSEALESPYNHIYGRLPIPTRGYIPPTPRTMFVGEWD</sequence>
<comment type="caution">
    <text evidence="2">The sequence shown here is derived from an EMBL/GenBank/DDBJ whole genome shotgun (WGS) entry which is preliminary data.</text>
</comment>
<protein>
    <submittedName>
        <fullName evidence="2">Uncharacterized protein</fullName>
    </submittedName>
</protein>
<dbReference type="InParanoid" id="A0A2J7Q6L1"/>
<dbReference type="OrthoDB" id="5973987at2759"/>
<evidence type="ECO:0000313" key="3">
    <source>
        <dbReference type="Proteomes" id="UP000235965"/>
    </source>
</evidence>
<dbReference type="EMBL" id="NEVH01017466">
    <property type="protein sequence ID" value="PNF24214.1"/>
    <property type="molecule type" value="Genomic_DNA"/>
</dbReference>
<evidence type="ECO:0000313" key="2">
    <source>
        <dbReference type="EMBL" id="PNF24214.1"/>
    </source>
</evidence>
<feature type="compositionally biased region" description="Basic and acidic residues" evidence="1">
    <location>
        <begin position="89"/>
        <end position="102"/>
    </location>
</feature>
<dbReference type="PANTHER" id="PTHR22742:SF2">
    <property type="entry name" value="EXPANSION, ISOFORM A-RELATED"/>
    <property type="match status" value="1"/>
</dbReference>
<reference evidence="2 3" key="1">
    <citation type="submission" date="2017-12" db="EMBL/GenBank/DDBJ databases">
        <title>Hemimetabolous genomes reveal molecular basis of termite eusociality.</title>
        <authorList>
            <person name="Harrison M.C."/>
            <person name="Jongepier E."/>
            <person name="Robertson H.M."/>
            <person name="Arning N."/>
            <person name="Bitard-Feildel T."/>
            <person name="Chao H."/>
            <person name="Childers C.P."/>
            <person name="Dinh H."/>
            <person name="Doddapaneni H."/>
            <person name="Dugan S."/>
            <person name="Gowin J."/>
            <person name="Greiner C."/>
            <person name="Han Y."/>
            <person name="Hu H."/>
            <person name="Hughes D.S.T."/>
            <person name="Huylmans A.-K."/>
            <person name="Kemena C."/>
            <person name="Kremer L.P.M."/>
            <person name="Lee S.L."/>
            <person name="Lopez-Ezquerra A."/>
            <person name="Mallet L."/>
            <person name="Monroy-Kuhn J.M."/>
            <person name="Moser A."/>
            <person name="Murali S.C."/>
            <person name="Muzny D.M."/>
            <person name="Otani S."/>
            <person name="Piulachs M.-D."/>
            <person name="Poelchau M."/>
            <person name="Qu J."/>
            <person name="Schaub F."/>
            <person name="Wada-Katsumata A."/>
            <person name="Worley K.C."/>
            <person name="Xie Q."/>
            <person name="Ylla G."/>
            <person name="Poulsen M."/>
            <person name="Gibbs R.A."/>
            <person name="Schal C."/>
            <person name="Richards S."/>
            <person name="Belles X."/>
            <person name="Korb J."/>
            <person name="Bornberg-Bauer E."/>
        </authorList>
    </citation>
    <scope>NUCLEOTIDE SEQUENCE [LARGE SCALE GENOMIC DNA]</scope>
    <source>
        <tissue evidence="2">Whole body</tissue>
    </source>
</reference>
<feature type="compositionally biased region" description="Basic and acidic residues" evidence="1">
    <location>
        <begin position="49"/>
        <end position="73"/>
    </location>
</feature>